<dbReference type="GO" id="GO:0000049">
    <property type="term" value="F:tRNA binding"/>
    <property type="evidence" value="ECO:0007669"/>
    <property type="project" value="TreeGrafter"/>
</dbReference>
<keyword evidence="10" id="KW-1185">Reference proteome</keyword>
<keyword evidence="2 8" id="KW-0489">Methyltransferase</keyword>
<evidence type="ECO:0000313" key="10">
    <source>
        <dbReference type="Proteomes" id="UP000009046"/>
    </source>
</evidence>
<evidence type="ECO:0000313" key="9">
    <source>
        <dbReference type="EnsemblMetazoa" id="PHUM257840-PA"/>
    </source>
</evidence>
<dbReference type="PANTHER" id="PTHR13563:SF13">
    <property type="entry name" value="TRNA METHYLTRANSFERASE 10 HOMOLOG A"/>
    <property type="match status" value="1"/>
</dbReference>
<dbReference type="GO" id="GO:0002939">
    <property type="term" value="P:tRNA N1-guanine methylation"/>
    <property type="evidence" value="ECO:0007669"/>
    <property type="project" value="TreeGrafter"/>
</dbReference>
<dbReference type="GeneID" id="8235247"/>
<dbReference type="CTD" id="8235247"/>
<reference evidence="8" key="1">
    <citation type="submission" date="2007-04" db="EMBL/GenBank/DDBJ databases">
        <title>Annotation of Pediculus humanus corporis strain USDA.</title>
        <authorList>
            <person name="Kirkness E."/>
            <person name="Hannick L."/>
            <person name="Hass B."/>
            <person name="Bruggner R."/>
            <person name="Lawson D."/>
            <person name="Bidwell S."/>
            <person name="Joardar V."/>
            <person name="Caler E."/>
            <person name="Walenz B."/>
            <person name="Inman J."/>
            <person name="Schobel S."/>
            <person name="Galinsky K."/>
            <person name="Amedeo P."/>
            <person name="Strausberg R."/>
        </authorList>
    </citation>
    <scope>NUCLEOTIDE SEQUENCE</scope>
    <source>
        <strain evidence="8">USDA</strain>
    </source>
</reference>
<evidence type="ECO:0000256" key="3">
    <source>
        <dbReference type="ARBA" id="ARBA00022679"/>
    </source>
</evidence>
<dbReference type="InParanoid" id="E0VK70"/>
<dbReference type="STRING" id="121224.E0VK70"/>
<name>E0VK70_PEDHC</name>
<dbReference type="GO" id="GO:0052905">
    <property type="term" value="F:tRNA (guanosine(9)-N1)-methyltransferase activity"/>
    <property type="evidence" value="ECO:0007669"/>
    <property type="project" value="UniProtKB-EC"/>
</dbReference>
<dbReference type="PROSITE" id="PS51675">
    <property type="entry name" value="SAM_MT_TRM10"/>
    <property type="match status" value="1"/>
</dbReference>
<reference evidence="8" key="2">
    <citation type="submission" date="2007-04" db="EMBL/GenBank/DDBJ databases">
        <title>The genome of the human body louse.</title>
        <authorList>
            <consortium name="The Human Body Louse Genome Consortium"/>
            <person name="Kirkness E."/>
            <person name="Walenz B."/>
            <person name="Hass B."/>
            <person name="Bruggner R."/>
            <person name="Strausberg R."/>
        </authorList>
    </citation>
    <scope>NUCLEOTIDE SEQUENCE</scope>
    <source>
        <strain evidence="8">USDA</strain>
    </source>
</reference>
<accession>E0VK70</accession>
<dbReference type="KEGG" id="phu:Phum_PHUM257840"/>
<proteinExistence type="predicted"/>
<dbReference type="EMBL" id="DS235239">
    <property type="protein sequence ID" value="EEB13776.1"/>
    <property type="molecule type" value="Genomic_DNA"/>
</dbReference>
<evidence type="ECO:0000259" key="7">
    <source>
        <dbReference type="PROSITE" id="PS51675"/>
    </source>
</evidence>
<reference evidence="9" key="3">
    <citation type="submission" date="2021-02" db="UniProtKB">
        <authorList>
            <consortium name="EnsemblMetazoa"/>
        </authorList>
    </citation>
    <scope>IDENTIFICATION</scope>
    <source>
        <strain evidence="9">USDA</strain>
    </source>
</reference>
<dbReference type="GO" id="GO:0005654">
    <property type="term" value="C:nucleoplasm"/>
    <property type="evidence" value="ECO:0007669"/>
    <property type="project" value="TreeGrafter"/>
</dbReference>
<dbReference type="InterPro" id="IPR007356">
    <property type="entry name" value="tRNA_m1G_MeTrfase_euk"/>
</dbReference>
<evidence type="ECO:0000256" key="2">
    <source>
        <dbReference type="ARBA" id="ARBA00022603"/>
    </source>
</evidence>
<keyword evidence="3 8" id="KW-0808">Transferase</keyword>
<dbReference type="Gene3D" id="3.40.1280.30">
    <property type="match status" value="1"/>
</dbReference>
<organism>
    <name type="scientific">Pediculus humanus subsp. corporis</name>
    <name type="common">Body louse</name>
    <dbReference type="NCBI Taxonomy" id="121224"/>
    <lineage>
        <taxon>Eukaryota</taxon>
        <taxon>Metazoa</taxon>
        <taxon>Ecdysozoa</taxon>
        <taxon>Arthropoda</taxon>
        <taxon>Hexapoda</taxon>
        <taxon>Insecta</taxon>
        <taxon>Pterygota</taxon>
        <taxon>Neoptera</taxon>
        <taxon>Paraneoptera</taxon>
        <taxon>Psocodea</taxon>
        <taxon>Troctomorpha</taxon>
        <taxon>Phthiraptera</taxon>
        <taxon>Anoplura</taxon>
        <taxon>Pediculidae</taxon>
        <taxon>Pediculus</taxon>
    </lineage>
</organism>
<protein>
    <recommendedName>
        <fullName evidence="1">tRNA (guanine(9)-N(1))-methyltransferase</fullName>
        <ecNumber evidence="1">2.1.1.221</ecNumber>
    </recommendedName>
</protein>
<sequence>MDLVTDVNLSNLEKEIITAKDDNEFAPASNTTTTDTEQKLSKRQLKRLKKKEKWLSLLSEKRAKEKHKLKLKRQEAREKNIKLGPTRKELKNSKMSTSNCKQKVVLDFSFDHLMSSKDIAKCISQVLRCYSHNRRSKNPLQFYVVNFNGLSMKEMEKHNGYQKWDVFFHSESYLDLFNKDSLVYLTSDSENVINQLDENKVYIIGALVDHNSHKGLCHEIAIKQAKLISLSLVKWRKVTKELFYQKYFCAFMEKLKKKLPVVMLVSILISSKSKSLRSS</sequence>
<dbReference type="EMBL" id="AAZO01002987">
    <property type="status" value="NOT_ANNOTATED_CDS"/>
    <property type="molecule type" value="Genomic_DNA"/>
</dbReference>
<feature type="domain" description="SAM-dependent MTase TRM10-type" evidence="7">
    <location>
        <begin position="86"/>
        <end position="279"/>
    </location>
</feature>
<evidence type="ECO:0000256" key="1">
    <source>
        <dbReference type="ARBA" id="ARBA00012797"/>
    </source>
</evidence>
<comment type="catalytic activity">
    <reaction evidence="5">
        <text>guanosine(9) in tRNA + S-adenosyl-L-methionine = N(1)-methylguanosine(9) in tRNA + S-adenosyl-L-homocysteine + H(+)</text>
        <dbReference type="Rhea" id="RHEA:43156"/>
        <dbReference type="Rhea" id="RHEA-COMP:10367"/>
        <dbReference type="Rhea" id="RHEA-COMP:10368"/>
        <dbReference type="ChEBI" id="CHEBI:15378"/>
        <dbReference type="ChEBI" id="CHEBI:57856"/>
        <dbReference type="ChEBI" id="CHEBI:59789"/>
        <dbReference type="ChEBI" id="CHEBI:73542"/>
        <dbReference type="ChEBI" id="CHEBI:74269"/>
        <dbReference type="EC" id="2.1.1.221"/>
    </reaction>
</comment>
<dbReference type="OMA" id="CHEIAIK"/>
<dbReference type="OrthoDB" id="278300at2759"/>
<dbReference type="EC" id="2.1.1.221" evidence="1"/>
<dbReference type="EMBL" id="AAZO01002986">
    <property type="status" value="NOT_ANNOTATED_CDS"/>
    <property type="molecule type" value="Genomic_DNA"/>
</dbReference>
<dbReference type="Proteomes" id="UP000009046">
    <property type="component" value="Unassembled WGS sequence"/>
</dbReference>
<dbReference type="InterPro" id="IPR038459">
    <property type="entry name" value="MT_TRM10-typ_sf"/>
</dbReference>
<dbReference type="PANTHER" id="PTHR13563">
    <property type="entry name" value="TRNA (GUANINE-9-) METHYLTRANSFERASE"/>
    <property type="match status" value="1"/>
</dbReference>
<evidence type="ECO:0000256" key="6">
    <source>
        <dbReference type="SAM" id="MobiDB-lite"/>
    </source>
</evidence>
<feature type="region of interest" description="Disordered" evidence="6">
    <location>
        <begin position="23"/>
        <end position="43"/>
    </location>
</feature>
<evidence type="ECO:0000256" key="5">
    <source>
        <dbReference type="ARBA" id="ARBA00048434"/>
    </source>
</evidence>
<dbReference type="VEuPathDB" id="VectorBase:PHUM257840"/>
<dbReference type="EnsemblMetazoa" id="PHUM257840-RA">
    <property type="protein sequence ID" value="PHUM257840-PA"/>
    <property type="gene ID" value="PHUM257840"/>
</dbReference>
<dbReference type="AlphaFoldDB" id="E0VK70"/>
<gene>
    <name evidence="9" type="primary">8235247</name>
    <name evidence="8" type="ORF">Phum_PHUM257840</name>
</gene>
<dbReference type="RefSeq" id="XP_002426514.1">
    <property type="nucleotide sequence ID" value="XM_002426469.1"/>
</dbReference>
<evidence type="ECO:0000313" key="8">
    <source>
        <dbReference type="EMBL" id="EEB13776.1"/>
    </source>
</evidence>
<dbReference type="eggNOG" id="KOG2967">
    <property type="taxonomic scope" value="Eukaryota"/>
</dbReference>
<dbReference type="HOGENOM" id="CLU_998555_0_0_1"/>
<dbReference type="FunCoup" id="E0VK70">
    <property type="interactions" value="1664"/>
</dbReference>
<dbReference type="InterPro" id="IPR028564">
    <property type="entry name" value="MT_TRM10-typ"/>
</dbReference>
<keyword evidence="4" id="KW-0949">S-adenosyl-L-methionine</keyword>
<evidence type="ECO:0000256" key="4">
    <source>
        <dbReference type="ARBA" id="ARBA00022691"/>
    </source>
</evidence>